<evidence type="ECO:0000256" key="5">
    <source>
        <dbReference type="ARBA" id="ARBA00023136"/>
    </source>
</evidence>
<keyword evidence="3 6" id="KW-0256">Endoplasmic reticulum</keyword>
<dbReference type="Pfam" id="PF02453">
    <property type="entry name" value="Reticulon"/>
    <property type="match status" value="1"/>
</dbReference>
<protein>
    <recommendedName>
        <fullName evidence="6">Reticulon-like protein</fullName>
    </recommendedName>
</protein>
<gene>
    <name evidence="8" type="ORF">SAY87_014811</name>
</gene>
<dbReference type="InterPro" id="IPR003388">
    <property type="entry name" value="Reticulon"/>
</dbReference>
<evidence type="ECO:0000256" key="4">
    <source>
        <dbReference type="ARBA" id="ARBA00022989"/>
    </source>
</evidence>
<proteinExistence type="predicted"/>
<evidence type="ECO:0000313" key="9">
    <source>
        <dbReference type="Proteomes" id="UP001345219"/>
    </source>
</evidence>
<evidence type="ECO:0000256" key="6">
    <source>
        <dbReference type="RuleBase" id="RU363132"/>
    </source>
</evidence>
<dbReference type="InterPro" id="IPR045064">
    <property type="entry name" value="Reticulon-like"/>
</dbReference>
<keyword evidence="9" id="KW-1185">Reference proteome</keyword>
<reference evidence="8 9" key="1">
    <citation type="journal article" date="2023" name="Hortic Res">
        <title>Pangenome of water caltrop reveals structural variations and asymmetric subgenome divergence after allopolyploidization.</title>
        <authorList>
            <person name="Zhang X."/>
            <person name="Chen Y."/>
            <person name="Wang L."/>
            <person name="Yuan Y."/>
            <person name="Fang M."/>
            <person name="Shi L."/>
            <person name="Lu R."/>
            <person name="Comes H.P."/>
            <person name="Ma Y."/>
            <person name="Chen Y."/>
            <person name="Huang G."/>
            <person name="Zhou Y."/>
            <person name="Zheng Z."/>
            <person name="Qiu Y."/>
        </authorList>
    </citation>
    <scope>NUCLEOTIDE SEQUENCE [LARGE SCALE GENOMIC DNA]</scope>
    <source>
        <tissue evidence="8">Roots</tissue>
    </source>
</reference>
<comment type="subcellular location">
    <subcellularLocation>
        <location evidence="1 6">Endoplasmic reticulum membrane</location>
        <topology evidence="1 6">Multi-pass membrane protein</topology>
    </subcellularLocation>
</comment>
<sequence length="117" mass="13099">MPISSLIPEFMPESLLRTAADVILWRRKNAARGILLVTLASWVMFERTGYTLLSLVSGVLLLLTTILFLWAKSAALLNRPAPPLPNWHITEGNNLFGIFRSNLCKCYTLSFPEYSSG</sequence>
<dbReference type="PROSITE" id="PS50845">
    <property type="entry name" value="RETICULON"/>
    <property type="match status" value="1"/>
</dbReference>
<name>A0AAN7JLE7_9MYRT</name>
<dbReference type="PANTHER" id="PTHR10994:SF65">
    <property type="entry name" value="RETICULON-LIKE PROTEIN B12"/>
    <property type="match status" value="1"/>
</dbReference>
<dbReference type="GO" id="GO:0005789">
    <property type="term" value="C:endoplasmic reticulum membrane"/>
    <property type="evidence" value="ECO:0007669"/>
    <property type="project" value="UniProtKB-SubCell"/>
</dbReference>
<keyword evidence="5 6" id="KW-0472">Membrane</keyword>
<organism evidence="8 9">
    <name type="scientific">Trapa incisa</name>
    <dbReference type="NCBI Taxonomy" id="236973"/>
    <lineage>
        <taxon>Eukaryota</taxon>
        <taxon>Viridiplantae</taxon>
        <taxon>Streptophyta</taxon>
        <taxon>Embryophyta</taxon>
        <taxon>Tracheophyta</taxon>
        <taxon>Spermatophyta</taxon>
        <taxon>Magnoliopsida</taxon>
        <taxon>eudicotyledons</taxon>
        <taxon>Gunneridae</taxon>
        <taxon>Pentapetalae</taxon>
        <taxon>rosids</taxon>
        <taxon>malvids</taxon>
        <taxon>Myrtales</taxon>
        <taxon>Lythraceae</taxon>
        <taxon>Trapa</taxon>
    </lineage>
</organism>
<comment type="caution">
    <text evidence="8">The sequence shown here is derived from an EMBL/GenBank/DDBJ whole genome shotgun (WGS) entry which is preliminary data.</text>
</comment>
<evidence type="ECO:0000256" key="3">
    <source>
        <dbReference type="ARBA" id="ARBA00022824"/>
    </source>
</evidence>
<evidence type="ECO:0000256" key="2">
    <source>
        <dbReference type="ARBA" id="ARBA00022692"/>
    </source>
</evidence>
<dbReference type="PANTHER" id="PTHR10994">
    <property type="entry name" value="RETICULON"/>
    <property type="match status" value="1"/>
</dbReference>
<feature type="transmembrane region" description="Helical" evidence="6">
    <location>
        <begin position="51"/>
        <end position="71"/>
    </location>
</feature>
<evidence type="ECO:0000256" key="1">
    <source>
        <dbReference type="ARBA" id="ARBA00004477"/>
    </source>
</evidence>
<dbReference type="EMBL" id="JAXIOK010000019">
    <property type="protein sequence ID" value="KAK4748225.1"/>
    <property type="molecule type" value="Genomic_DNA"/>
</dbReference>
<keyword evidence="2 6" id="KW-0812">Transmembrane</keyword>
<evidence type="ECO:0000259" key="7">
    <source>
        <dbReference type="PROSITE" id="PS50845"/>
    </source>
</evidence>
<dbReference type="Proteomes" id="UP001345219">
    <property type="component" value="Chromosome 12"/>
</dbReference>
<keyword evidence="4 6" id="KW-1133">Transmembrane helix</keyword>
<dbReference type="AlphaFoldDB" id="A0AAN7JLE7"/>
<evidence type="ECO:0000313" key="8">
    <source>
        <dbReference type="EMBL" id="KAK4748225.1"/>
    </source>
</evidence>
<dbReference type="GO" id="GO:0009617">
    <property type="term" value="P:response to bacterium"/>
    <property type="evidence" value="ECO:0007669"/>
    <property type="project" value="InterPro"/>
</dbReference>
<feature type="domain" description="Reticulon" evidence="7">
    <location>
        <begin position="19"/>
        <end position="117"/>
    </location>
</feature>
<accession>A0AAN7JLE7</accession>
<comment type="caution">
    <text evidence="6">Lacks conserved residue(s) required for the propagation of feature annotation.</text>
</comment>